<dbReference type="OrthoDB" id="2192933at2759"/>
<dbReference type="InterPro" id="IPR055410">
    <property type="entry name" value="Beta-prop_CAF1B_HIR1"/>
</dbReference>
<evidence type="ECO:0000256" key="2">
    <source>
        <dbReference type="ARBA" id="ARBA00007306"/>
    </source>
</evidence>
<dbReference type="InterPro" id="IPR031120">
    <property type="entry name" value="HIR1-like"/>
</dbReference>
<dbReference type="InterPro" id="IPR001680">
    <property type="entry name" value="WD40_rpt"/>
</dbReference>
<dbReference type="GO" id="GO:0005634">
    <property type="term" value="C:nucleus"/>
    <property type="evidence" value="ECO:0007669"/>
    <property type="project" value="UniProtKB-SubCell"/>
</dbReference>
<evidence type="ECO:0000256" key="6">
    <source>
        <dbReference type="ARBA" id="ARBA00023015"/>
    </source>
</evidence>
<comment type="caution">
    <text evidence="13">The sequence shown here is derived from an EMBL/GenBank/DDBJ whole genome shotgun (WGS) entry which is preliminary data.</text>
</comment>
<evidence type="ECO:0000256" key="4">
    <source>
        <dbReference type="ARBA" id="ARBA00022737"/>
    </source>
</evidence>
<dbReference type="PANTHER" id="PTHR13831:SF0">
    <property type="entry name" value="PROTEIN HIRA"/>
    <property type="match status" value="1"/>
</dbReference>
<dbReference type="SUPFAM" id="SSF50978">
    <property type="entry name" value="WD40 repeat-like"/>
    <property type="match status" value="1"/>
</dbReference>
<dbReference type="Proteomes" id="UP001061958">
    <property type="component" value="Unassembled WGS sequence"/>
</dbReference>
<comment type="function">
    <text evidence="10">Required for replication-independent chromatin assembly and for the periodic repression of histone gene transcription during the cell cycle.</text>
</comment>
<dbReference type="GO" id="GO:0000785">
    <property type="term" value="C:chromatin"/>
    <property type="evidence" value="ECO:0007669"/>
    <property type="project" value="TreeGrafter"/>
</dbReference>
<keyword evidence="5 10" id="KW-0156">Chromatin regulator</keyword>
<sequence>MGRALHPDWLAHRVRQGQPHIFSIDIQNVQDNPRIATCGCDGIVRIWFLQSLAIAEQNGVDKEKETGVSLPNIEETNSEEHPSDKNNITSILQNALAASLSYHSRSVNMVRWSPQGQFLASAGDDFLVFIYHKEEGKGYSPFGSKEPTPLENWRGRKLSGHSNDVLGVAWSPCGELLASCSVDNTIIVWNVRSDTIVTRLQGHESFVKGLSFDPTGRFLASHGEDLAVLIWKTSDWRVEKEIREIFKESRTVEYQKSLFYRLDWSPCGRELVCSNCLAVHHDKRAHAAVLFRRECNFDKPEYFKTSAPVFCVRYSQRMYKSKKDEQVTIGNEAYTAIAMGTASGTLVVWVSKSSKALLVLKNACEGPIFDLGWSPDGYSLIASSANGPPLYFHFAEEELGYVLTAKEEKEVFDEVRSKLGANYENVPLTQSTVQLEMEDLYAKRIQEGHFQTHQVLSSQDHVVEKDKMSGAYQPSLQQEQHEYSVGKKRRILPKCLSTSNPQDNFVARNSNVTFEVNHHTEPIGTNLNGHMNDYKNIVAVDTTSDTHASLKSEQFQSRQHGNSSWIKEQTREEDSTTDDVNFFVQRFRKKLESYTPTLAEAWLFDSQGTLDSHYKLPPFPMEWSKHRSINEEAKISLRFVNNDLYCYSNDTILWEAALGKNVQTIALAGETSTLYTAITSDNVLHLFSIYGSRLYAPMFLNARPHMLEVLKGYLFVILVNGEMSLYRLPQVHLVLRASVLPILPEQVFEKMGQPVIYPPLVSKQEDICLTLYNGNSYLFQRNLGNWISIADDSFIHSEFFHINFSNQGEYESIPQRNILTWFRKMVGKVAAPKISNMKPSKVLLETLAHLETMMASASILNSKEEFRKLMLCYIDKLCSTQATELPSRIEKLKQVLDDILQGRDGFFSRNLDSIEITTFMLHVVLPIVSKNRQLQNIAEEYVEKIKSM</sequence>
<protein>
    <recommendedName>
        <fullName evidence="10">Protein HIRA</fullName>
    </recommendedName>
</protein>
<accession>A0A9C7PSZ3</accession>
<dbReference type="Pfam" id="PF00400">
    <property type="entry name" value="WD40"/>
    <property type="match status" value="1"/>
</dbReference>
<evidence type="ECO:0000256" key="9">
    <source>
        <dbReference type="PROSITE-ProRule" id="PRU00221"/>
    </source>
</evidence>
<comment type="subcellular location">
    <subcellularLocation>
        <location evidence="1 10">Nucleus</location>
    </subcellularLocation>
</comment>
<dbReference type="SMART" id="SM00320">
    <property type="entry name" value="WD40"/>
    <property type="match status" value="5"/>
</dbReference>
<dbReference type="InterPro" id="IPR015943">
    <property type="entry name" value="WD40/YVTN_repeat-like_dom_sf"/>
</dbReference>
<feature type="repeat" description="WD" evidence="9">
    <location>
        <begin position="158"/>
        <end position="199"/>
    </location>
</feature>
<proteinExistence type="inferred from homology"/>
<evidence type="ECO:0000313" key="14">
    <source>
        <dbReference type="Proteomes" id="UP001061958"/>
    </source>
</evidence>
<dbReference type="GO" id="GO:0006338">
    <property type="term" value="P:chromatin remodeling"/>
    <property type="evidence" value="ECO:0007669"/>
    <property type="project" value="InterPro"/>
</dbReference>
<feature type="repeat" description="WD" evidence="9">
    <location>
        <begin position="100"/>
        <end position="131"/>
    </location>
</feature>
<evidence type="ECO:0000256" key="5">
    <source>
        <dbReference type="ARBA" id="ARBA00022853"/>
    </source>
</evidence>
<dbReference type="AlphaFoldDB" id="A0A9C7PSZ3"/>
<gene>
    <name evidence="13" type="ORF">GpartN1_g1696.t1</name>
</gene>
<organism evidence="13 14">
    <name type="scientific">Galdieria partita</name>
    <dbReference type="NCBI Taxonomy" id="83374"/>
    <lineage>
        <taxon>Eukaryota</taxon>
        <taxon>Rhodophyta</taxon>
        <taxon>Bangiophyceae</taxon>
        <taxon>Galdieriales</taxon>
        <taxon>Galdieriaceae</taxon>
        <taxon>Galdieria</taxon>
    </lineage>
</organism>
<dbReference type="EMBL" id="BQMJ01000011">
    <property type="protein sequence ID" value="GJQ09905.1"/>
    <property type="molecule type" value="Genomic_DNA"/>
</dbReference>
<evidence type="ECO:0000256" key="3">
    <source>
        <dbReference type="ARBA" id="ARBA00022574"/>
    </source>
</evidence>
<evidence type="ECO:0000256" key="10">
    <source>
        <dbReference type="RuleBase" id="RU364014"/>
    </source>
</evidence>
<dbReference type="InterPro" id="IPR019775">
    <property type="entry name" value="WD40_repeat_CS"/>
</dbReference>
<feature type="domain" description="Protein HIRA-like C-terminal" evidence="11">
    <location>
        <begin position="691"/>
        <end position="882"/>
    </location>
</feature>
<keyword evidence="10" id="KW-0678">Repressor</keyword>
<dbReference type="PROSITE" id="PS50294">
    <property type="entry name" value="WD_REPEATS_REGION"/>
    <property type="match status" value="2"/>
</dbReference>
<dbReference type="GO" id="GO:0006355">
    <property type="term" value="P:regulation of DNA-templated transcription"/>
    <property type="evidence" value="ECO:0007669"/>
    <property type="project" value="InterPro"/>
</dbReference>
<reference evidence="13" key="2">
    <citation type="submission" date="2022-01" db="EMBL/GenBank/DDBJ databases">
        <authorList>
            <person name="Hirooka S."/>
            <person name="Miyagishima S.Y."/>
        </authorList>
    </citation>
    <scope>NUCLEOTIDE SEQUENCE</scope>
    <source>
        <strain evidence="13">NBRC 102759</strain>
    </source>
</reference>
<reference evidence="13" key="1">
    <citation type="journal article" date="2022" name="Proc. Natl. Acad. Sci. U.S.A.">
        <title>Life cycle and functional genomics of the unicellular red alga Galdieria for elucidating algal and plant evolution and industrial use.</title>
        <authorList>
            <person name="Hirooka S."/>
            <person name="Itabashi T."/>
            <person name="Ichinose T.M."/>
            <person name="Onuma R."/>
            <person name="Fujiwara T."/>
            <person name="Yamashita S."/>
            <person name="Jong L.W."/>
            <person name="Tomita R."/>
            <person name="Iwane A.H."/>
            <person name="Miyagishima S.Y."/>
        </authorList>
    </citation>
    <scope>NUCLEOTIDE SEQUENCE</scope>
    <source>
        <strain evidence="13">NBRC 102759</strain>
    </source>
</reference>
<keyword evidence="14" id="KW-1185">Reference proteome</keyword>
<dbReference type="GO" id="GO:0031491">
    <property type="term" value="F:nucleosome binding"/>
    <property type="evidence" value="ECO:0007669"/>
    <property type="project" value="TreeGrafter"/>
</dbReference>
<keyword evidence="6 10" id="KW-0805">Transcription regulation</keyword>
<dbReference type="PROSITE" id="PS50082">
    <property type="entry name" value="WD_REPEATS_2"/>
    <property type="match status" value="3"/>
</dbReference>
<feature type="repeat" description="WD" evidence="9">
    <location>
        <begin position="200"/>
        <end position="241"/>
    </location>
</feature>
<dbReference type="Pfam" id="PF07569">
    <property type="entry name" value="Hira"/>
    <property type="match status" value="1"/>
</dbReference>
<keyword evidence="4 10" id="KW-0677">Repeat</keyword>
<evidence type="ECO:0000313" key="13">
    <source>
        <dbReference type="EMBL" id="GJQ09905.1"/>
    </source>
</evidence>
<evidence type="ECO:0000256" key="7">
    <source>
        <dbReference type="ARBA" id="ARBA00023163"/>
    </source>
</evidence>
<evidence type="ECO:0000259" key="11">
    <source>
        <dbReference type="Pfam" id="PF07569"/>
    </source>
</evidence>
<dbReference type="PANTHER" id="PTHR13831">
    <property type="entry name" value="MEMBER OF THE HIR1 FAMILY OF WD-REPEAT PROTEINS"/>
    <property type="match status" value="1"/>
</dbReference>
<dbReference type="GO" id="GO:0000417">
    <property type="term" value="C:HIR complex"/>
    <property type="evidence" value="ECO:0007669"/>
    <property type="project" value="TreeGrafter"/>
</dbReference>
<evidence type="ECO:0000256" key="1">
    <source>
        <dbReference type="ARBA" id="ARBA00004123"/>
    </source>
</evidence>
<name>A0A9C7PSZ3_9RHOD</name>
<dbReference type="PROSITE" id="PS00678">
    <property type="entry name" value="WD_REPEATS_1"/>
    <property type="match status" value="1"/>
</dbReference>
<keyword evidence="8 10" id="KW-0539">Nucleus</keyword>
<feature type="domain" description="CAF1B/HIR1 beta-propeller" evidence="12">
    <location>
        <begin position="93"/>
        <end position="399"/>
    </location>
</feature>
<keyword evidence="7 10" id="KW-0804">Transcription</keyword>
<dbReference type="Pfam" id="PF24105">
    <property type="entry name" value="Beta-prop_CAF1B_HIR1"/>
    <property type="match status" value="1"/>
</dbReference>
<dbReference type="InterPro" id="IPR011494">
    <property type="entry name" value="HIRA-like_C"/>
</dbReference>
<dbReference type="Gene3D" id="2.130.10.10">
    <property type="entry name" value="YVTN repeat-like/Quinoprotein amine dehydrogenase"/>
    <property type="match status" value="2"/>
</dbReference>
<dbReference type="InterPro" id="IPR036322">
    <property type="entry name" value="WD40_repeat_dom_sf"/>
</dbReference>
<dbReference type="GO" id="GO:0006351">
    <property type="term" value="P:DNA-templated transcription"/>
    <property type="evidence" value="ECO:0007669"/>
    <property type="project" value="InterPro"/>
</dbReference>
<keyword evidence="3 9" id="KW-0853">WD repeat</keyword>
<evidence type="ECO:0000256" key="8">
    <source>
        <dbReference type="ARBA" id="ARBA00023242"/>
    </source>
</evidence>
<evidence type="ECO:0000259" key="12">
    <source>
        <dbReference type="Pfam" id="PF24105"/>
    </source>
</evidence>
<comment type="similarity">
    <text evidence="2 10">Belongs to the WD repeat HIR1 family.</text>
</comment>